<dbReference type="InterPro" id="IPR003593">
    <property type="entry name" value="AAA+_ATPase"/>
</dbReference>
<evidence type="ECO:0000256" key="1">
    <source>
        <dbReference type="ARBA" id="ARBA00004128"/>
    </source>
</evidence>
<feature type="transmembrane region" description="Helical" evidence="9">
    <location>
        <begin position="353"/>
        <end position="376"/>
    </location>
</feature>
<evidence type="ECO:0000313" key="13">
    <source>
        <dbReference type="Proteomes" id="UP000030762"/>
    </source>
</evidence>
<dbReference type="InterPro" id="IPR044746">
    <property type="entry name" value="ABCC_6TM_D1"/>
</dbReference>
<keyword evidence="2" id="KW-0813">Transport</keyword>
<dbReference type="InterPro" id="IPR036640">
    <property type="entry name" value="ABC1_TM_sf"/>
</dbReference>
<dbReference type="FunCoup" id="T0QAS8">
    <property type="interactions" value="4"/>
</dbReference>
<name>T0QAS8_SAPDV</name>
<dbReference type="SUPFAM" id="SSF52540">
    <property type="entry name" value="P-loop containing nucleoside triphosphate hydrolases"/>
    <property type="match status" value="2"/>
</dbReference>
<dbReference type="GO" id="GO:0016887">
    <property type="term" value="F:ATP hydrolysis activity"/>
    <property type="evidence" value="ECO:0007669"/>
    <property type="project" value="InterPro"/>
</dbReference>
<dbReference type="InterPro" id="IPR003439">
    <property type="entry name" value="ABC_transporter-like_ATP-bd"/>
</dbReference>
<dbReference type="OrthoDB" id="6500128at2759"/>
<dbReference type="PROSITE" id="PS00211">
    <property type="entry name" value="ABC_TRANSPORTER_1"/>
    <property type="match status" value="2"/>
</dbReference>
<dbReference type="GO" id="GO:0005774">
    <property type="term" value="C:vacuolar membrane"/>
    <property type="evidence" value="ECO:0007669"/>
    <property type="project" value="UniProtKB-SubCell"/>
</dbReference>
<feature type="transmembrane region" description="Helical" evidence="9">
    <location>
        <begin position="766"/>
        <end position="788"/>
    </location>
</feature>
<feature type="domain" description="ABC transporter" evidence="10">
    <location>
        <begin position="1007"/>
        <end position="1240"/>
    </location>
</feature>
<feature type="transmembrane region" description="Helical" evidence="9">
    <location>
        <begin position="132"/>
        <end position="153"/>
    </location>
</feature>
<dbReference type="InterPro" id="IPR017871">
    <property type="entry name" value="ABC_transporter-like_CS"/>
</dbReference>
<dbReference type="Pfam" id="PF00005">
    <property type="entry name" value="ABC_tran"/>
    <property type="match status" value="2"/>
</dbReference>
<accession>T0QAS8</accession>
<dbReference type="InterPro" id="IPR044726">
    <property type="entry name" value="ABCC_6TM_D2"/>
</dbReference>
<reference evidence="12 13" key="1">
    <citation type="submission" date="2012-04" db="EMBL/GenBank/DDBJ databases">
        <title>The Genome Sequence of Saprolegnia declina VS20.</title>
        <authorList>
            <consortium name="The Broad Institute Genome Sequencing Platform"/>
            <person name="Russ C."/>
            <person name="Nusbaum C."/>
            <person name="Tyler B."/>
            <person name="van West P."/>
            <person name="Dieguez-Uribeondo J."/>
            <person name="de Bruijn I."/>
            <person name="Tripathy S."/>
            <person name="Jiang R."/>
            <person name="Young S.K."/>
            <person name="Zeng Q."/>
            <person name="Gargeya S."/>
            <person name="Fitzgerald M."/>
            <person name="Haas B."/>
            <person name="Abouelleil A."/>
            <person name="Alvarado L."/>
            <person name="Arachchi H.M."/>
            <person name="Berlin A."/>
            <person name="Chapman S.B."/>
            <person name="Goldberg J."/>
            <person name="Griggs A."/>
            <person name="Gujja S."/>
            <person name="Hansen M."/>
            <person name="Howarth C."/>
            <person name="Imamovic A."/>
            <person name="Larimer J."/>
            <person name="McCowen C."/>
            <person name="Montmayeur A."/>
            <person name="Murphy C."/>
            <person name="Neiman D."/>
            <person name="Pearson M."/>
            <person name="Priest M."/>
            <person name="Roberts A."/>
            <person name="Saif S."/>
            <person name="Shea T."/>
            <person name="Sisk P."/>
            <person name="Sykes S."/>
            <person name="Wortman J."/>
            <person name="Nusbaum C."/>
            <person name="Birren B."/>
        </authorList>
    </citation>
    <scope>NUCLEOTIDE SEQUENCE [LARGE SCALE GENOMIC DNA]</scope>
    <source>
        <strain evidence="12 13">VS20</strain>
    </source>
</reference>
<sequence length="1245" mass="135153">MATTTPYVSLEKTRHPVETAGAASMATMAWLDPLIRRGARTPLNEADVWPLCQVDTAAAVHDRFQEQWQLERQAIAPALHKAIWRTFRREILSTIGLYLVSAGLTLLQPWVIKSILEYLQAPPGNVVTSLGISSGYGLAGLLAGLSIVSIACADYAQYIAAHIGCNVKTIFVDSVYLHTLSLSSTSKQQVSSGDVVAMATIDAEKMLQGFWLGFWSLVAPLMLLVIMLLIGVELGVATGLIGGGFMLLFMVAGYLSGTRVGAVKRRLLSVQAERVKLMNEVLQGIRVVKLYAWEKDLEAHISAVRAREFELIKTFQALRVLNTVTLFAAPLVTMAVVWVSYIGLGHTMDPTKAFTVMALLNAALLPCTIFSNAVMYASEAYASSQRVNKFLLLDSMPPAQLTPATSAAHVSLRDAAFAWEDSSPVLHDLQLELHGPSLTVLVGPVGSGKSSLVQAILGEMHQLHGTRDVAGNVAYASQEAWIQHDSLRNNILFADVYDATKYNAVLDACQLRADLAMLPDGDATEIGERGINLSGGQKARVALARALYKTNADLVLLDDPLSALDVHVASAVFTDGLTRLLEHKTTLLVLNSHYHLLAHADRILVLDHGRIVADGSYADVMATCPHLVTNGMTMTTSSPETPATAATVAPDTVAKPTTSGGLVAQEERAIGAVSVATYVKYFGASGWNGRYVGASVLLSYLVCQGVVVSGDLYLSHWSNAPLRASSVASSWSYASIILAAVLLVWGRSMYALFVAQRCSQSLHTRLFRKVLSLSVPTFFDVTPIGRILNRFSTDLDLLDSQVPFYGFMLLQFVFQILAVLLVCGATTPYVIILYPVMLVAFYKVLQYFNPTASALKRLESVTRSPLVTSISETLHGLSTIRAFNLAPTFLTTHRRKLDHHMQFFSTFYMARAWFQMRLDWLSAAIIVVVAFLCIGLQTSLGVVSAGLSLTYAAQLSAFLSKCAMFYNNVDTMMTSVERLAFYDGLESEDDAATTVPAPDMWPTHPTIAFENVGMRYRAHLPRVLTDVHVTVAAKDKIGICGRTGSGKSSLISALFRLVPTDAGVIRIDGVNIAQLPVQQLRSKLTIIPQDPVLFSGSLRFNLDPSGTASDAELYSALKRVQLASYVATRGGLEMTVTEKGGNLSVGQRQLLCIARALLRDTKIVVLDEATANVDIESDKLIQDAVRTCFAEMTLLVIAHRLETILHCDKILLLDQGRVLEYDTPTNLLAIDGGAFQGLMQQAGLA</sequence>
<keyword evidence="8 9" id="KW-0472">Membrane</keyword>
<dbReference type="PROSITE" id="PS50929">
    <property type="entry name" value="ABC_TM1F"/>
    <property type="match status" value="2"/>
</dbReference>
<organism evidence="12 13">
    <name type="scientific">Saprolegnia diclina (strain VS20)</name>
    <dbReference type="NCBI Taxonomy" id="1156394"/>
    <lineage>
        <taxon>Eukaryota</taxon>
        <taxon>Sar</taxon>
        <taxon>Stramenopiles</taxon>
        <taxon>Oomycota</taxon>
        <taxon>Saprolegniomycetes</taxon>
        <taxon>Saprolegniales</taxon>
        <taxon>Saprolegniaceae</taxon>
        <taxon>Saprolegnia</taxon>
    </lineage>
</organism>
<evidence type="ECO:0000256" key="7">
    <source>
        <dbReference type="ARBA" id="ARBA00022989"/>
    </source>
</evidence>
<dbReference type="RefSeq" id="XP_008615956.1">
    <property type="nucleotide sequence ID" value="XM_008617734.1"/>
</dbReference>
<evidence type="ECO:0000256" key="9">
    <source>
        <dbReference type="SAM" id="Phobius"/>
    </source>
</evidence>
<feature type="transmembrane region" description="Helical" evidence="9">
    <location>
        <begin position="691"/>
        <end position="710"/>
    </location>
</feature>
<feature type="transmembrane region" description="Helical" evidence="9">
    <location>
        <begin position="918"/>
        <end position="937"/>
    </location>
</feature>
<feature type="transmembrane region" description="Helical" evidence="9">
    <location>
        <begin position="91"/>
        <end position="112"/>
    </location>
</feature>
<dbReference type="Pfam" id="PF00664">
    <property type="entry name" value="ABC_membrane"/>
    <property type="match status" value="2"/>
</dbReference>
<dbReference type="GO" id="GO:0005524">
    <property type="term" value="F:ATP binding"/>
    <property type="evidence" value="ECO:0007669"/>
    <property type="project" value="UniProtKB-KW"/>
</dbReference>
<dbReference type="GO" id="GO:0140359">
    <property type="term" value="F:ABC-type transporter activity"/>
    <property type="evidence" value="ECO:0007669"/>
    <property type="project" value="InterPro"/>
</dbReference>
<dbReference type="eggNOG" id="KOG0054">
    <property type="taxonomic scope" value="Eukaryota"/>
</dbReference>
<dbReference type="PROSITE" id="PS50893">
    <property type="entry name" value="ABC_TRANSPORTER_2"/>
    <property type="match status" value="2"/>
</dbReference>
<dbReference type="CDD" id="cd18580">
    <property type="entry name" value="ABC_6TM_ABCC_D2"/>
    <property type="match status" value="1"/>
</dbReference>
<evidence type="ECO:0000256" key="3">
    <source>
        <dbReference type="ARBA" id="ARBA00022692"/>
    </source>
</evidence>
<feature type="transmembrane region" description="Helical" evidence="9">
    <location>
        <begin position="236"/>
        <end position="256"/>
    </location>
</feature>
<comment type="subcellular location">
    <subcellularLocation>
        <location evidence="1">Vacuole membrane</location>
        <topology evidence="1">Multi-pass membrane protein</topology>
    </subcellularLocation>
</comment>
<dbReference type="GeneID" id="19952412"/>
<dbReference type="Gene3D" id="3.40.50.300">
    <property type="entry name" value="P-loop containing nucleotide triphosphate hydrolases"/>
    <property type="match status" value="2"/>
</dbReference>
<feature type="domain" description="ABC transmembrane type-1" evidence="11">
    <location>
        <begin position="95"/>
        <end position="379"/>
    </location>
</feature>
<dbReference type="CDD" id="cd18579">
    <property type="entry name" value="ABC_6TM_ABCC_D1"/>
    <property type="match status" value="1"/>
</dbReference>
<dbReference type="VEuPathDB" id="FungiDB:SDRG_11685"/>
<feature type="transmembrane region" description="Helical" evidence="9">
    <location>
        <begin position="210"/>
        <end position="230"/>
    </location>
</feature>
<dbReference type="InterPro" id="IPR027417">
    <property type="entry name" value="P-loop_NTPase"/>
</dbReference>
<dbReference type="Proteomes" id="UP000030762">
    <property type="component" value="Unassembled WGS sequence"/>
</dbReference>
<evidence type="ECO:0000256" key="2">
    <source>
        <dbReference type="ARBA" id="ARBA00022448"/>
    </source>
</evidence>
<evidence type="ECO:0000313" key="12">
    <source>
        <dbReference type="EMBL" id="EQC30630.1"/>
    </source>
</evidence>
<dbReference type="STRING" id="1156394.T0QAS8"/>
<dbReference type="FunFam" id="3.40.50.300:FF:000163">
    <property type="entry name" value="Multidrug resistance-associated protein member 4"/>
    <property type="match status" value="1"/>
</dbReference>
<dbReference type="SUPFAM" id="SSF90123">
    <property type="entry name" value="ABC transporter transmembrane region"/>
    <property type="match status" value="2"/>
</dbReference>
<dbReference type="AlphaFoldDB" id="T0QAS8"/>
<feature type="transmembrane region" description="Helical" evidence="9">
    <location>
        <begin position="730"/>
        <end position="754"/>
    </location>
</feature>
<evidence type="ECO:0008006" key="14">
    <source>
        <dbReference type="Google" id="ProtNLM"/>
    </source>
</evidence>
<dbReference type="FunFam" id="1.20.1560.10:FF:000013">
    <property type="entry name" value="ABC transporter C family member 2"/>
    <property type="match status" value="1"/>
</dbReference>
<dbReference type="SMART" id="SM00382">
    <property type="entry name" value="AAA"/>
    <property type="match status" value="2"/>
</dbReference>
<dbReference type="Gene3D" id="1.20.1560.10">
    <property type="entry name" value="ABC transporter type 1, transmembrane domain"/>
    <property type="match status" value="2"/>
</dbReference>
<evidence type="ECO:0000256" key="4">
    <source>
        <dbReference type="ARBA" id="ARBA00022737"/>
    </source>
</evidence>
<feature type="transmembrane region" description="Helical" evidence="9">
    <location>
        <begin position="320"/>
        <end position="341"/>
    </location>
</feature>
<proteinExistence type="predicted"/>
<keyword evidence="5" id="KW-0547">Nucleotide-binding</keyword>
<gene>
    <name evidence="12" type="ORF">SDRG_11685</name>
</gene>
<protein>
    <recommendedName>
        <fullName evidence="14">ATP-binding Cassette (ABC) Superfamily</fullName>
    </recommendedName>
</protein>
<dbReference type="CDD" id="cd03244">
    <property type="entry name" value="ABCC_MRP_domain2"/>
    <property type="match status" value="1"/>
</dbReference>
<keyword evidence="3 9" id="KW-0812">Transmembrane</keyword>
<evidence type="ECO:0000259" key="11">
    <source>
        <dbReference type="PROSITE" id="PS50929"/>
    </source>
</evidence>
<feature type="domain" description="ABC transmembrane type-1" evidence="11">
    <location>
        <begin position="696"/>
        <end position="971"/>
    </location>
</feature>
<evidence type="ECO:0000256" key="8">
    <source>
        <dbReference type="ARBA" id="ARBA00023136"/>
    </source>
</evidence>
<feature type="domain" description="ABC transporter" evidence="10">
    <location>
        <begin position="410"/>
        <end position="633"/>
    </location>
</feature>
<dbReference type="EMBL" id="JH767174">
    <property type="protein sequence ID" value="EQC30630.1"/>
    <property type="molecule type" value="Genomic_DNA"/>
</dbReference>
<dbReference type="InParanoid" id="T0QAS8"/>
<dbReference type="FunFam" id="3.40.50.300:FF:000997">
    <property type="entry name" value="Multidrug resistance-associated protein 1"/>
    <property type="match status" value="1"/>
</dbReference>
<evidence type="ECO:0000259" key="10">
    <source>
        <dbReference type="PROSITE" id="PS50893"/>
    </source>
</evidence>
<dbReference type="PANTHER" id="PTHR24223">
    <property type="entry name" value="ATP-BINDING CASSETTE SUB-FAMILY C"/>
    <property type="match status" value="1"/>
</dbReference>
<dbReference type="CDD" id="cd03250">
    <property type="entry name" value="ABCC_MRP_domain1"/>
    <property type="match status" value="1"/>
</dbReference>
<dbReference type="InterPro" id="IPR050173">
    <property type="entry name" value="ABC_transporter_C-like"/>
</dbReference>
<keyword evidence="6" id="KW-0067">ATP-binding</keyword>
<dbReference type="OMA" id="IQTSGGW"/>
<feature type="transmembrane region" description="Helical" evidence="9">
    <location>
        <begin position="808"/>
        <end position="841"/>
    </location>
</feature>
<dbReference type="PANTHER" id="PTHR24223:SF443">
    <property type="entry name" value="MULTIDRUG-RESISTANCE LIKE PROTEIN 1, ISOFORM I"/>
    <property type="match status" value="1"/>
</dbReference>
<dbReference type="InterPro" id="IPR011527">
    <property type="entry name" value="ABC1_TM_dom"/>
</dbReference>
<keyword evidence="4" id="KW-0677">Repeat</keyword>
<keyword evidence="7 9" id="KW-1133">Transmembrane helix</keyword>
<evidence type="ECO:0000256" key="6">
    <source>
        <dbReference type="ARBA" id="ARBA00022840"/>
    </source>
</evidence>
<evidence type="ECO:0000256" key="5">
    <source>
        <dbReference type="ARBA" id="ARBA00022741"/>
    </source>
</evidence>
<keyword evidence="13" id="KW-1185">Reference proteome</keyword>